<protein>
    <recommendedName>
        <fullName evidence="3">Major capsid protein</fullName>
    </recommendedName>
</protein>
<dbReference type="EMBL" id="CP095043">
    <property type="protein sequence ID" value="UOQ60381.1"/>
    <property type="molecule type" value="Genomic_DNA"/>
</dbReference>
<organism evidence="1 2">
    <name type="scientific">Leucobacter rhizosphaerae</name>
    <dbReference type="NCBI Taxonomy" id="2932245"/>
    <lineage>
        <taxon>Bacteria</taxon>
        <taxon>Bacillati</taxon>
        <taxon>Actinomycetota</taxon>
        <taxon>Actinomycetes</taxon>
        <taxon>Micrococcales</taxon>
        <taxon>Microbacteriaceae</taxon>
        <taxon>Leucobacter</taxon>
    </lineage>
</organism>
<evidence type="ECO:0008006" key="3">
    <source>
        <dbReference type="Google" id="ProtNLM"/>
    </source>
</evidence>
<evidence type="ECO:0000313" key="2">
    <source>
        <dbReference type="Proteomes" id="UP000831775"/>
    </source>
</evidence>
<sequence length="323" mass="34157">MAHIFQKADKISAIGLGVLQRQIVLPNLFRARYGITDFKGAKGDVVNVKRPAILRARDAGFRNRNAIVMDDLIQARIQVPLNKYPYSGVSLTDEELTLDIENFAQEVTVPQTRALAEDFEETVAGVLGGATYVHTVPFTLGATTDAGDPRKVAIEARKLLNTSHVPASGRYWIVGAEVSAAIAKFEKLLDVDTAGLPEAVREGVVGRLAGFTIVESNALDGDESYFVHDSAVALAFVAPAAPKGATSAGVAAEGGLALRQLFDYDSDTLADRSIVSVFTGGAVVTDPKIKADGTIQVTAGNPVMEFVRAVKVTFTEAPAGGGE</sequence>
<name>A0ABY4FVQ7_9MICO</name>
<dbReference type="Proteomes" id="UP000831775">
    <property type="component" value="Chromosome"/>
</dbReference>
<gene>
    <name evidence="1" type="ORF">MUN76_15335</name>
</gene>
<reference evidence="1 2" key="1">
    <citation type="submission" date="2022-04" db="EMBL/GenBank/DDBJ databases">
        <title>Leucobacter sp. isolated from rhizosphere of onion.</title>
        <authorList>
            <person name="Won M."/>
            <person name="Lee C.-M."/>
            <person name="Woen H.-Y."/>
            <person name="Kwon S.-W."/>
        </authorList>
    </citation>
    <scope>NUCLEOTIDE SEQUENCE [LARGE SCALE GENOMIC DNA]</scope>
    <source>
        <strain evidence="1 2">H25R-14</strain>
    </source>
</reference>
<keyword evidence="2" id="KW-1185">Reference proteome</keyword>
<proteinExistence type="predicted"/>
<dbReference type="RefSeq" id="WP_244685966.1">
    <property type="nucleotide sequence ID" value="NZ_CP095043.1"/>
</dbReference>
<accession>A0ABY4FVQ7</accession>
<evidence type="ECO:0000313" key="1">
    <source>
        <dbReference type="EMBL" id="UOQ60381.1"/>
    </source>
</evidence>